<reference evidence="12" key="1">
    <citation type="submission" date="2020-06" db="EMBL/GenBank/DDBJ databases">
        <authorList>
            <consortium name="Plant Systems Biology data submission"/>
        </authorList>
    </citation>
    <scope>NUCLEOTIDE SEQUENCE</scope>
    <source>
        <strain evidence="12">D6</strain>
    </source>
</reference>
<gene>
    <name evidence="12" type="ORF">SEMRO_381_G130890.1</name>
</gene>
<dbReference type="SUPFAM" id="SSF47370">
    <property type="entry name" value="Bromodomain"/>
    <property type="match status" value="1"/>
</dbReference>
<dbReference type="Gene3D" id="1.20.920.10">
    <property type="entry name" value="Bromodomain-like"/>
    <property type="match status" value="1"/>
</dbReference>
<proteinExistence type="predicted"/>
<feature type="region of interest" description="Disordered" evidence="9">
    <location>
        <begin position="946"/>
        <end position="977"/>
    </location>
</feature>
<dbReference type="SUPFAM" id="SSF57933">
    <property type="entry name" value="TAZ domain"/>
    <property type="match status" value="1"/>
</dbReference>
<name>A0A9N8DY17_9STRA</name>
<dbReference type="PROSITE" id="PS00633">
    <property type="entry name" value="BROMODOMAIN_1"/>
    <property type="match status" value="1"/>
</dbReference>
<dbReference type="GO" id="GO:0008270">
    <property type="term" value="F:zinc ion binding"/>
    <property type="evidence" value="ECO:0007669"/>
    <property type="project" value="UniProtKB-KW"/>
</dbReference>
<dbReference type="InterPro" id="IPR036529">
    <property type="entry name" value="KIX_dom_sf"/>
</dbReference>
<dbReference type="InterPro" id="IPR036427">
    <property type="entry name" value="Bromodomain-like_sf"/>
</dbReference>
<evidence type="ECO:0000256" key="1">
    <source>
        <dbReference type="ARBA" id="ARBA00004123"/>
    </source>
</evidence>
<keyword evidence="4" id="KW-0862">Zinc</keyword>
<dbReference type="OrthoDB" id="899at2759"/>
<protein>
    <submittedName>
        <fullName evidence="12">CREB-binding protein</fullName>
    </submittedName>
</protein>
<keyword evidence="13" id="KW-1185">Reference proteome</keyword>
<feature type="region of interest" description="Disordered" evidence="9">
    <location>
        <begin position="759"/>
        <end position="832"/>
    </location>
</feature>
<dbReference type="EMBL" id="CAICTM010000380">
    <property type="protein sequence ID" value="CAB9509249.1"/>
    <property type="molecule type" value="Genomic_DNA"/>
</dbReference>
<feature type="compositionally biased region" description="Gly residues" evidence="9">
    <location>
        <begin position="763"/>
        <end position="783"/>
    </location>
</feature>
<comment type="caution">
    <text evidence="12">The sequence shown here is derived from an EMBL/GenBank/DDBJ whole genome shotgun (WGS) entry which is preliminary data.</text>
</comment>
<dbReference type="Pfam" id="PF00439">
    <property type="entry name" value="Bromodomain"/>
    <property type="match status" value="1"/>
</dbReference>
<organism evidence="12 13">
    <name type="scientific">Seminavis robusta</name>
    <dbReference type="NCBI Taxonomy" id="568900"/>
    <lineage>
        <taxon>Eukaryota</taxon>
        <taxon>Sar</taxon>
        <taxon>Stramenopiles</taxon>
        <taxon>Ochrophyta</taxon>
        <taxon>Bacillariophyta</taxon>
        <taxon>Bacillariophyceae</taxon>
        <taxon>Bacillariophycidae</taxon>
        <taxon>Naviculales</taxon>
        <taxon>Naviculaceae</taxon>
        <taxon>Seminavis</taxon>
    </lineage>
</organism>
<feature type="compositionally biased region" description="Polar residues" evidence="9">
    <location>
        <begin position="290"/>
        <end position="323"/>
    </location>
</feature>
<dbReference type="Gene3D" id="1.20.1020.10">
    <property type="entry name" value="TAZ domain"/>
    <property type="match status" value="1"/>
</dbReference>
<feature type="compositionally biased region" description="Basic and acidic residues" evidence="9">
    <location>
        <begin position="1130"/>
        <end position="1143"/>
    </location>
</feature>
<feature type="coiled-coil region" evidence="8">
    <location>
        <begin position="979"/>
        <end position="1058"/>
    </location>
</feature>
<sequence length="1393" mass="148475">MQHLQEQLQAQYGRQQQNQQQNHGGNQGLMGFPGIASALTDPQQAAAMQQAQFGAPNQNQQQWQQGLGDQGNSLNNNAALAMMQQQQQQQQQQFGGMGGNNMFNFNGGGGGGGGGGMQGNQAAGMSSAVDASSASSAQLAAFVGMGIGGNMGGNVAQNMGGNAAGKNDMMATSNIQVFLQQQQNQQQNQQIPGMGGNSLHGMGLNQQQQSMMGGGNQQAGMGNPNGGNASAQMLLQQQLAKLQRQFQGQQDNHQPQGGGMDAASHRGSEAASSLLQGQQQLLQQMRQRGSTTSLQQIQQQRGSATGAQLQQHMQQHRGSTNSTMQQQMAQQQRQMAQRGSNANLLAQQSQRGSSASLHQQMSQQGNSAAAQQLGQRQSALARLQQMAGGSSAQQQSQDKPGGGGLHRDASGAGLQRHPSQAQMHGSGSTAQLQRDVSKSQLQRDTSHASVHQRNAGMQNQAGSNANWMAPVAGAGNAQSNRGELGGMPNQFPNQNANAMQQRLSQSFGMGGNNTNMFNNNGNMSEQELLMQQLRQQQQSQQQNQQQGQQDNLLNMGGSGAPNGGNMAQNLGMNFPNLQQNQSQGDAAGIGGGQGMLGNLGSGPTARGGGNQDSANAASQKSFLDGNFAGGWQSNADLPDRRHIIFSILEVIKQMRPDTNKISQKLPHMAKSLEEHLYRSAQTKEEYLDLSTLKKRLQMIAHGLELHRSTSSGGSVSSGMQNDSMSQQQNQQKQLLRQMAGNGMVGGNAGPNQMRQNAAQQGNMIGGGGGDDQLGTGQNQGIGGLASSIFPGGDPISGGGSGGGGSNGNGAGGNSGLAGGDSSKYQDPIAQQKKKVIRQQQQRLLLLRHASKCTAGPTCKTKFCAQMVTLWKHMKKCRDKNCSTSHCLSSRCVLNHYRICKSQGRTSSCEVCGPVMEQIKRQETGEDASAVDPLTKDQEMPVLDGLVSSSSTTSINPINSNDAGNNNPSQPQSEGDQQQLQQLHVAQMKLQNQLQVLKQLQRQQEQLLQQQRHLQEQQSHIKDPHTQQGQQLQQQQALLQQLQQRCQQQQVLLQQELALQSNAINTAKQKANANNNNQGPTPGEDPLSNAGLGGPVPGAPTLSASSSKDLSGSKRGSAARRSSKGKGMRGGKGEKNHRQSDKDLSLGGKPSSKPLDDDLSVADQQPKRRLSSSSKGDGPLSPSMPEPARKMIKLEPQLKNEDEEKPNPPNDALSGDSDIGGPLEAKNGGINVHIEDHEAKKQLVLDTPFEGDGGGGSALSRESIEKRLEAIEKPTDMSSEDVTKECLPLLQDLIDDPFGWVFRDPVDPVALGLPDYFDVVKTPMHLELVKTKLEDQAYSDLQSFQKDCCLVFENSILYNGESSEVGQLALTMLSTFANKFEAKVKSMLPQSASV</sequence>
<evidence type="ECO:0000259" key="10">
    <source>
        <dbReference type="PROSITE" id="PS50014"/>
    </source>
</evidence>
<dbReference type="PRINTS" id="PR00503">
    <property type="entry name" value="BROMODOMAIN"/>
</dbReference>
<feature type="compositionally biased region" description="Gly residues" evidence="9">
    <location>
        <begin position="587"/>
        <end position="610"/>
    </location>
</feature>
<evidence type="ECO:0000256" key="6">
    <source>
        <dbReference type="ARBA" id="ARBA00023242"/>
    </source>
</evidence>
<dbReference type="PROSITE" id="PS50134">
    <property type="entry name" value="ZF_TAZ"/>
    <property type="match status" value="1"/>
</dbReference>
<evidence type="ECO:0000256" key="9">
    <source>
        <dbReference type="SAM" id="MobiDB-lite"/>
    </source>
</evidence>
<feature type="compositionally biased region" description="Polar residues" evidence="9">
    <location>
        <begin position="417"/>
        <end position="461"/>
    </location>
</feature>
<feature type="region of interest" description="Disordered" evidence="9">
    <location>
        <begin position="209"/>
        <end position="229"/>
    </location>
</feature>
<feature type="compositionally biased region" description="Low complexity" evidence="9">
    <location>
        <begin position="43"/>
        <end position="105"/>
    </location>
</feature>
<dbReference type="InterPro" id="IPR001487">
    <property type="entry name" value="Bromodomain"/>
</dbReference>
<feature type="compositionally biased region" description="Low complexity" evidence="9">
    <location>
        <begin position="218"/>
        <end position="229"/>
    </location>
</feature>
<evidence type="ECO:0000313" key="13">
    <source>
        <dbReference type="Proteomes" id="UP001153069"/>
    </source>
</evidence>
<feature type="compositionally biased region" description="Low complexity" evidence="9">
    <location>
        <begin position="384"/>
        <end position="397"/>
    </location>
</feature>
<feature type="compositionally biased region" description="Polar residues" evidence="9">
    <location>
        <begin position="339"/>
        <end position="378"/>
    </location>
</feature>
<evidence type="ECO:0000259" key="11">
    <source>
        <dbReference type="PROSITE" id="PS50134"/>
    </source>
</evidence>
<keyword evidence="6" id="KW-0539">Nucleus</keyword>
<dbReference type="InterPro" id="IPR036546">
    <property type="entry name" value="MED15_KIX"/>
</dbReference>
<dbReference type="GO" id="GO:0006355">
    <property type="term" value="P:regulation of DNA-templated transcription"/>
    <property type="evidence" value="ECO:0007669"/>
    <property type="project" value="InterPro"/>
</dbReference>
<dbReference type="GO" id="GO:0003712">
    <property type="term" value="F:transcription coregulator activity"/>
    <property type="evidence" value="ECO:0007669"/>
    <property type="project" value="InterPro"/>
</dbReference>
<feature type="compositionally biased region" description="Low complexity" evidence="9">
    <location>
        <begin position="947"/>
        <end position="960"/>
    </location>
</feature>
<keyword evidence="5 7" id="KW-0103">Bromodomain</keyword>
<feature type="compositionally biased region" description="Basic and acidic residues" evidence="9">
    <location>
        <begin position="1186"/>
        <end position="1205"/>
    </location>
</feature>
<dbReference type="Gene3D" id="1.10.246.20">
    <property type="entry name" value="Coactivator CBP, KIX domain"/>
    <property type="match status" value="1"/>
</dbReference>
<feature type="compositionally biased region" description="Low complexity" evidence="9">
    <location>
        <begin position="1101"/>
        <end position="1115"/>
    </location>
</feature>
<dbReference type="InterPro" id="IPR000197">
    <property type="entry name" value="Znf_TAZ"/>
</dbReference>
<feature type="domain" description="TAZ-type" evidence="11">
    <location>
        <begin position="829"/>
        <end position="914"/>
    </location>
</feature>
<feature type="region of interest" description="Disordered" evidence="9">
    <location>
        <begin position="532"/>
        <end position="616"/>
    </location>
</feature>
<feature type="region of interest" description="Disordered" evidence="9">
    <location>
        <begin position="1070"/>
        <end position="1227"/>
    </location>
</feature>
<feature type="compositionally biased region" description="Gly residues" evidence="9">
    <location>
        <begin position="106"/>
        <end position="118"/>
    </location>
</feature>
<evidence type="ECO:0000256" key="8">
    <source>
        <dbReference type="SAM" id="Coils"/>
    </source>
</evidence>
<feature type="compositionally biased region" description="Basic residues" evidence="9">
    <location>
        <begin position="1116"/>
        <end position="1128"/>
    </location>
</feature>
<dbReference type="SMART" id="SM00297">
    <property type="entry name" value="BROMO"/>
    <property type="match status" value="1"/>
</dbReference>
<comment type="subcellular location">
    <subcellularLocation>
        <location evidence="1">Nucleus</location>
    </subcellularLocation>
</comment>
<feature type="compositionally biased region" description="Low complexity" evidence="9">
    <location>
        <begin position="274"/>
        <end position="289"/>
    </location>
</feature>
<evidence type="ECO:0000256" key="7">
    <source>
        <dbReference type="PROSITE-ProRule" id="PRU00035"/>
    </source>
</evidence>
<feature type="compositionally biased region" description="Low complexity" evidence="9">
    <location>
        <begin position="532"/>
        <end position="554"/>
    </location>
</feature>
<feature type="compositionally biased region" description="Low complexity" evidence="9">
    <location>
        <begin position="1070"/>
        <end position="1081"/>
    </location>
</feature>
<feature type="region of interest" description="Disordered" evidence="9">
    <location>
        <begin position="921"/>
        <end position="940"/>
    </location>
</feature>
<evidence type="ECO:0000256" key="5">
    <source>
        <dbReference type="ARBA" id="ARBA00023117"/>
    </source>
</evidence>
<feature type="region of interest" description="Disordered" evidence="9">
    <location>
        <begin position="707"/>
        <end position="733"/>
    </location>
</feature>
<dbReference type="PROSITE" id="PS50014">
    <property type="entry name" value="BROMODOMAIN_2"/>
    <property type="match status" value="1"/>
</dbReference>
<evidence type="ECO:0000256" key="2">
    <source>
        <dbReference type="ARBA" id="ARBA00022723"/>
    </source>
</evidence>
<feature type="region of interest" description="Disordered" evidence="9">
    <location>
        <begin position="1"/>
        <end position="123"/>
    </location>
</feature>
<dbReference type="GO" id="GO:0005634">
    <property type="term" value="C:nucleus"/>
    <property type="evidence" value="ECO:0007669"/>
    <property type="project" value="UniProtKB-SubCell"/>
</dbReference>
<dbReference type="Proteomes" id="UP001153069">
    <property type="component" value="Unassembled WGS sequence"/>
</dbReference>
<feature type="compositionally biased region" description="Gly residues" evidence="9">
    <location>
        <begin position="794"/>
        <end position="818"/>
    </location>
</feature>
<feature type="compositionally biased region" description="Polar residues" evidence="9">
    <location>
        <begin position="565"/>
        <end position="581"/>
    </location>
</feature>
<feature type="compositionally biased region" description="Low complexity" evidence="9">
    <location>
        <begin position="1"/>
        <end position="24"/>
    </location>
</feature>
<feature type="compositionally biased region" description="Low complexity" evidence="9">
    <location>
        <begin position="324"/>
        <end position="338"/>
    </location>
</feature>
<dbReference type="Pfam" id="PF02135">
    <property type="entry name" value="zf-TAZ"/>
    <property type="match status" value="1"/>
</dbReference>
<dbReference type="InterPro" id="IPR035898">
    <property type="entry name" value="TAZ_dom_sf"/>
</dbReference>
<evidence type="ECO:0000256" key="3">
    <source>
        <dbReference type="ARBA" id="ARBA00022771"/>
    </source>
</evidence>
<feature type="compositionally biased region" description="Low complexity" evidence="9">
    <location>
        <begin position="708"/>
        <end position="733"/>
    </location>
</feature>
<dbReference type="PANTHER" id="PTHR45926">
    <property type="entry name" value="OSJNBA0053K19.4 PROTEIN"/>
    <property type="match status" value="1"/>
</dbReference>
<dbReference type="Pfam" id="PF16987">
    <property type="entry name" value="KIX_2"/>
    <property type="match status" value="1"/>
</dbReference>
<dbReference type="SMART" id="SM00551">
    <property type="entry name" value="ZnF_TAZ"/>
    <property type="match status" value="1"/>
</dbReference>
<dbReference type="InterPro" id="IPR018359">
    <property type="entry name" value="Bromodomain_CS"/>
</dbReference>
<keyword evidence="2" id="KW-0479">Metal-binding</keyword>
<feature type="region of interest" description="Disordered" evidence="9">
    <location>
        <begin position="242"/>
        <end position="461"/>
    </location>
</feature>
<evidence type="ECO:0000256" key="4">
    <source>
        <dbReference type="ARBA" id="ARBA00022833"/>
    </source>
</evidence>
<keyword evidence="8" id="KW-0175">Coiled coil</keyword>
<feature type="domain" description="Bromo" evidence="10">
    <location>
        <begin position="1293"/>
        <end position="1365"/>
    </location>
</feature>
<accession>A0A9N8DY17</accession>
<keyword evidence="3" id="KW-0863">Zinc-finger</keyword>
<evidence type="ECO:0000313" key="12">
    <source>
        <dbReference type="EMBL" id="CAB9509249.1"/>
    </source>
</evidence>